<comment type="subcellular location">
    <subcellularLocation>
        <location evidence="1">Cell membrane</location>
        <topology evidence="1">Lipid-anchor</topology>
        <topology evidence="1">GPI-anchor</topology>
    </subcellularLocation>
</comment>
<dbReference type="GO" id="GO:0046872">
    <property type="term" value="F:metal ion binding"/>
    <property type="evidence" value="ECO:0007669"/>
    <property type="project" value="UniProtKB-KW"/>
</dbReference>
<dbReference type="PANTHER" id="PTHR11596">
    <property type="entry name" value="ALKALINE PHOSPHATASE"/>
    <property type="match status" value="1"/>
</dbReference>
<evidence type="ECO:0000256" key="5">
    <source>
        <dbReference type="ARBA" id="ARBA00022553"/>
    </source>
</evidence>
<dbReference type="GO" id="GO:0098552">
    <property type="term" value="C:side of membrane"/>
    <property type="evidence" value="ECO:0007669"/>
    <property type="project" value="UniProtKB-KW"/>
</dbReference>
<feature type="binding site" evidence="15">
    <location>
        <position position="380"/>
    </location>
    <ligand>
        <name>Zn(2+)</name>
        <dbReference type="ChEBI" id="CHEBI:29105"/>
        <label>2</label>
    </ligand>
</feature>
<accession>A0AAE1I481</accession>
<evidence type="ECO:0000256" key="8">
    <source>
        <dbReference type="ARBA" id="ARBA00022801"/>
    </source>
</evidence>
<feature type="active site" description="Phosphoserine intermediate" evidence="14">
    <location>
        <position position="107"/>
    </location>
</feature>
<feature type="binding site" evidence="15">
    <location>
        <position position="460"/>
    </location>
    <ligand>
        <name>Zn(2+)</name>
        <dbReference type="ChEBI" id="CHEBI:29105"/>
        <label>2</label>
    </ligand>
</feature>
<feature type="binding site" evidence="15">
    <location>
        <position position="333"/>
    </location>
    <ligand>
        <name>Mg(2+)</name>
        <dbReference type="ChEBI" id="CHEBI:18420"/>
    </ligand>
</feature>
<keyword evidence="9 15" id="KW-0862">Zinc</keyword>
<organism evidence="18 19">
    <name type="scientific">Frankliniella fusca</name>
    <dbReference type="NCBI Taxonomy" id="407009"/>
    <lineage>
        <taxon>Eukaryota</taxon>
        <taxon>Metazoa</taxon>
        <taxon>Ecdysozoa</taxon>
        <taxon>Arthropoda</taxon>
        <taxon>Hexapoda</taxon>
        <taxon>Insecta</taxon>
        <taxon>Pterygota</taxon>
        <taxon>Neoptera</taxon>
        <taxon>Paraneoptera</taxon>
        <taxon>Thysanoptera</taxon>
        <taxon>Terebrantia</taxon>
        <taxon>Thripoidea</taxon>
        <taxon>Thripidae</taxon>
        <taxon>Frankliniella</taxon>
    </lineage>
</organism>
<feature type="binding site" evidence="15">
    <location>
        <position position="170"/>
    </location>
    <ligand>
        <name>Mg(2+)</name>
        <dbReference type="ChEBI" id="CHEBI:18420"/>
    </ligand>
</feature>
<comment type="caution">
    <text evidence="18">The sequence shown here is derived from an EMBL/GenBank/DDBJ whole genome shotgun (WGS) entry which is preliminary data.</text>
</comment>
<dbReference type="PROSITE" id="PS00123">
    <property type="entry name" value="ALKALINE_PHOSPHATASE"/>
    <property type="match status" value="1"/>
</dbReference>
<comment type="cofactor">
    <cofactor evidence="15">
        <name>Mg(2+)</name>
        <dbReference type="ChEBI" id="CHEBI:18420"/>
    </cofactor>
    <text evidence="15">Binds 1 Mg(2+) ion.</text>
</comment>
<dbReference type="Gene3D" id="3.40.720.10">
    <property type="entry name" value="Alkaline Phosphatase, subunit A"/>
    <property type="match status" value="1"/>
</dbReference>
<evidence type="ECO:0000313" key="19">
    <source>
        <dbReference type="Proteomes" id="UP001219518"/>
    </source>
</evidence>
<evidence type="ECO:0000256" key="3">
    <source>
        <dbReference type="ARBA" id="ARBA00012647"/>
    </source>
</evidence>
<feature type="binding site" evidence="15">
    <location>
        <position position="63"/>
    </location>
    <ligand>
        <name>Mg(2+)</name>
        <dbReference type="ChEBI" id="CHEBI:18420"/>
    </ligand>
</feature>
<evidence type="ECO:0000256" key="12">
    <source>
        <dbReference type="ARBA" id="ARBA00023180"/>
    </source>
</evidence>
<keyword evidence="5" id="KW-0597">Phosphoprotein</keyword>
<dbReference type="GO" id="GO:0004035">
    <property type="term" value="F:alkaline phosphatase activity"/>
    <property type="evidence" value="ECO:0007669"/>
    <property type="project" value="UniProtKB-EC"/>
</dbReference>
<keyword evidence="12" id="KW-0325">Glycoprotein</keyword>
<dbReference type="EC" id="3.1.3.1" evidence="3 17"/>
<keyword evidence="4" id="KW-1003">Cell membrane</keyword>
<feature type="binding site" evidence="15">
    <location>
        <position position="63"/>
    </location>
    <ligand>
        <name>Zn(2+)</name>
        <dbReference type="ChEBI" id="CHEBI:29105"/>
        <label>2</label>
    </ligand>
</feature>
<evidence type="ECO:0000256" key="15">
    <source>
        <dbReference type="PIRSR" id="PIRSR601952-2"/>
    </source>
</evidence>
<keyword evidence="8 17" id="KW-0378">Hydrolase</keyword>
<gene>
    <name evidence="18" type="ORF">KUF71_009050</name>
</gene>
<reference evidence="18" key="1">
    <citation type="submission" date="2021-07" db="EMBL/GenBank/DDBJ databases">
        <authorList>
            <person name="Catto M.A."/>
            <person name="Jacobson A."/>
            <person name="Kennedy G."/>
            <person name="Labadie P."/>
            <person name="Hunt B.G."/>
            <person name="Srinivasan R."/>
        </authorList>
    </citation>
    <scope>NUCLEOTIDE SEQUENCE</scope>
    <source>
        <strain evidence="18">PL_HMW_Pooled</strain>
        <tissue evidence="18">Head</tissue>
    </source>
</reference>
<dbReference type="SUPFAM" id="SSF53649">
    <property type="entry name" value="Alkaline phosphatase-like"/>
    <property type="match status" value="1"/>
</dbReference>
<dbReference type="GO" id="GO:0005886">
    <property type="term" value="C:plasma membrane"/>
    <property type="evidence" value="ECO:0007669"/>
    <property type="project" value="UniProtKB-SubCell"/>
</dbReference>
<keyword evidence="7 15" id="KW-0479">Metal-binding</keyword>
<evidence type="ECO:0000256" key="2">
    <source>
        <dbReference type="ARBA" id="ARBA00005984"/>
    </source>
</evidence>
<dbReference type="InterPro" id="IPR017850">
    <property type="entry name" value="Alkaline_phosphatase_core_sf"/>
</dbReference>
<dbReference type="Pfam" id="PF00245">
    <property type="entry name" value="Alk_phosphatase"/>
    <property type="match status" value="1"/>
</dbReference>
<dbReference type="AlphaFoldDB" id="A0AAE1I481"/>
<reference evidence="18" key="2">
    <citation type="journal article" date="2023" name="BMC Genomics">
        <title>Pest status, molecular evolution, and epigenetic factors derived from the genome assembly of Frankliniella fusca, a thysanopteran phytovirus vector.</title>
        <authorList>
            <person name="Catto M.A."/>
            <person name="Labadie P.E."/>
            <person name="Jacobson A.L."/>
            <person name="Kennedy G.G."/>
            <person name="Srinivasan R."/>
            <person name="Hunt B.G."/>
        </authorList>
    </citation>
    <scope>NUCLEOTIDE SEQUENCE</scope>
    <source>
        <strain evidence="18">PL_HMW_Pooled</strain>
    </source>
</reference>
<evidence type="ECO:0000256" key="6">
    <source>
        <dbReference type="ARBA" id="ARBA00022622"/>
    </source>
</evidence>
<dbReference type="InterPro" id="IPR001952">
    <property type="entry name" value="Alkaline_phosphatase"/>
</dbReference>
<feature type="non-terminal residue" evidence="18">
    <location>
        <position position="1"/>
    </location>
</feature>
<protein>
    <recommendedName>
        <fullName evidence="3 17">Alkaline phosphatase</fullName>
        <ecNumber evidence="3 17">3.1.3.1</ecNumber>
    </recommendedName>
</protein>
<keyword evidence="11" id="KW-0472">Membrane</keyword>
<name>A0AAE1I481_9NEOP</name>
<keyword evidence="6" id="KW-0336">GPI-anchor</keyword>
<feature type="binding site" evidence="15">
    <location>
        <position position="342"/>
    </location>
    <ligand>
        <name>Zn(2+)</name>
        <dbReference type="ChEBI" id="CHEBI:29105"/>
        <label>2</label>
    </ligand>
</feature>
<evidence type="ECO:0000313" key="18">
    <source>
        <dbReference type="EMBL" id="KAK3931831.1"/>
    </source>
</evidence>
<evidence type="ECO:0000256" key="4">
    <source>
        <dbReference type="ARBA" id="ARBA00022475"/>
    </source>
</evidence>
<evidence type="ECO:0000256" key="10">
    <source>
        <dbReference type="ARBA" id="ARBA00022842"/>
    </source>
</evidence>
<evidence type="ECO:0000256" key="13">
    <source>
        <dbReference type="ARBA" id="ARBA00023288"/>
    </source>
</evidence>
<dbReference type="FunFam" id="3.40.720.10:FF:000008">
    <property type="entry name" value="Alkaline phosphatase"/>
    <property type="match status" value="1"/>
</dbReference>
<dbReference type="PRINTS" id="PR00113">
    <property type="entry name" value="ALKPHPHTASE"/>
</dbReference>
<sequence>AGRYVIARRAGLLACGLRHTLLELEKLTDAAHWRNVARAELDAALQRKPVEGVAKNVVLFVGDGMGPSTVTASRIYGGGEASFLRFETLPWTGILKTYAVDKKVPDSSCTATALFTGVKTNYEVAGLDANVKLGDCAASLEPRNHLSSLLQWAQEAGKATGFVTTTRVTHATPSALYSRCPDRRWECEAKMPKGTEACKDIGRQLIEDEPGRNLNVIMGGGRQCLQTNITDSDADPIDTWSCRRKDNKDLIDTWLADKRKRNLSHKLVENTGNLLASDTKDADYVLGVFANGHLKMEWARDKSSNGMPSLHDMTTTAIKILKKNTNGFVLVVEGGMIDMAHHRGHARQALDETLAMDRAISAVLNMTHENETLVAVTADHDQGMAFSGYAPREASILGIAELSKIDKIPYTSLLYTTGDNSNYQFEQVGDTWQRKNPKDSDTESFTYSQQTGVLTDEVHHSGSDVAIYARGPMAHLFVGVHEQNFVPFVIAYASKIGDYNAGEKSGSILNVAKAPHLILIPVVVAICTMWHTT</sequence>
<feature type="binding site" evidence="15">
    <location>
        <position position="172"/>
    </location>
    <ligand>
        <name>Mg(2+)</name>
        <dbReference type="ChEBI" id="CHEBI:18420"/>
    </ligand>
</feature>
<evidence type="ECO:0000256" key="9">
    <source>
        <dbReference type="ARBA" id="ARBA00022833"/>
    </source>
</evidence>
<evidence type="ECO:0000256" key="11">
    <source>
        <dbReference type="ARBA" id="ARBA00023136"/>
    </source>
</evidence>
<comment type="catalytic activity">
    <reaction evidence="17">
        <text>a phosphate monoester + H2O = an alcohol + phosphate</text>
        <dbReference type="Rhea" id="RHEA:15017"/>
        <dbReference type="ChEBI" id="CHEBI:15377"/>
        <dbReference type="ChEBI" id="CHEBI:30879"/>
        <dbReference type="ChEBI" id="CHEBI:43474"/>
        <dbReference type="ChEBI" id="CHEBI:67140"/>
        <dbReference type="EC" id="3.1.3.1"/>
    </reaction>
</comment>
<dbReference type="EMBL" id="JAHWGI010001430">
    <property type="protein sequence ID" value="KAK3931831.1"/>
    <property type="molecule type" value="Genomic_DNA"/>
</dbReference>
<dbReference type="Proteomes" id="UP001219518">
    <property type="component" value="Unassembled WGS sequence"/>
</dbReference>
<feature type="binding site" evidence="15">
    <location>
        <position position="379"/>
    </location>
    <ligand>
        <name>Zn(2+)</name>
        <dbReference type="ChEBI" id="CHEBI:29105"/>
        <label>2</label>
    </ligand>
</feature>
<dbReference type="InterPro" id="IPR018299">
    <property type="entry name" value="Alkaline_phosphatase_AS"/>
</dbReference>
<dbReference type="PANTHER" id="PTHR11596:SF5">
    <property type="entry name" value="ALKALINE PHOSPHATASE"/>
    <property type="match status" value="1"/>
</dbReference>
<keyword evidence="19" id="KW-1185">Reference proteome</keyword>
<evidence type="ECO:0000256" key="7">
    <source>
        <dbReference type="ARBA" id="ARBA00022723"/>
    </source>
</evidence>
<evidence type="ECO:0000256" key="1">
    <source>
        <dbReference type="ARBA" id="ARBA00004609"/>
    </source>
</evidence>
<comment type="similarity">
    <text evidence="2 16">Belongs to the alkaline phosphatase family.</text>
</comment>
<comment type="cofactor">
    <cofactor evidence="15">
        <name>Zn(2+)</name>
        <dbReference type="ChEBI" id="CHEBI:29105"/>
    </cofactor>
    <text evidence="15">Binds 2 Zn(2+) ions.</text>
</comment>
<feature type="binding site" evidence="15">
    <location>
        <position position="338"/>
    </location>
    <ligand>
        <name>Zn(2+)</name>
        <dbReference type="ChEBI" id="CHEBI:29105"/>
        <label>2</label>
    </ligand>
</feature>
<dbReference type="CDD" id="cd16012">
    <property type="entry name" value="ALP"/>
    <property type="match status" value="1"/>
</dbReference>
<evidence type="ECO:0000256" key="14">
    <source>
        <dbReference type="PIRSR" id="PIRSR601952-1"/>
    </source>
</evidence>
<dbReference type="SMART" id="SM00098">
    <property type="entry name" value="alkPPc"/>
    <property type="match status" value="1"/>
</dbReference>
<evidence type="ECO:0000256" key="17">
    <source>
        <dbReference type="RuleBase" id="RU003947"/>
    </source>
</evidence>
<evidence type="ECO:0000256" key="16">
    <source>
        <dbReference type="RuleBase" id="RU003946"/>
    </source>
</evidence>
<keyword evidence="13" id="KW-0449">Lipoprotein</keyword>
<keyword evidence="10 15" id="KW-0460">Magnesium</keyword>
<proteinExistence type="inferred from homology"/>